<organism evidence="1 2">
    <name type="scientific">Eumeta variegata</name>
    <name type="common">Bagworm moth</name>
    <name type="synonym">Eumeta japonica</name>
    <dbReference type="NCBI Taxonomy" id="151549"/>
    <lineage>
        <taxon>Eukaryota</taxon>
        <taxon>Metazoa</taxon>
        <taxon>Ecdysozoa</taxon>
        <taxon>Arthropoda</taxon>
        <taxon>Hexapoda</taxon>
        <taxon>Insecta</taxon>
        <taxon>Pterygota</taxon>
        <taxon>Neoptera</taxon>
        <taxon>Endopterygota</taxon>
        <taxon>Lepidoptera</taxon>
        <taxon>Glossata</taxon>
        <taxon>Ditrysia</taxon>
        <taxon>Tineoidea</taxon>
        <taxon>Psychidae</taxon>
        <taxon>Oiketicinae</taxon>
        <taxon>Eumeta</taxon>
    </lineage>
</organism>
<gene>
    <name evidence="1" type="ORF">EVAR_11763_1</name>
</gene>
<keyword evidence="2" id="KW-1185">Reference proteome</keyword>
<dbReference type="EMBL" id="BGZK01000205">
    <property type="protein sequence ID" value="GBP28303.1"/>
    <property type="molecule type" value="Genomic_DNA"/>
</dbReference>
<name>A0A4C1UPA2_EUMVA</name>
<reference evidence="1 2" key="1">
    <citation type="journal article" date="2019" name="Commun. Biol.">
        <title>The bagworm genome reveals a unique fibroin gene that provides high tensile strength.</title>
        <authorList>
            <person name="Kono N."/>
            <person name="Nakamura H."/>
            <person name="Ohtoshi R."/>
            <person name="Tomita M."/>
            <person name="Numata K."/>
            <person name="Arakawa K."/>
        </authorList>
    </citation>
    <scope>NUCLEOTIDE SEQUENCE [LARGE SCALE GENOMIC DNA]</scope>
</reference>
<dbReference type="AlphaFoldDB" id="A0A4C1UPA2"/>
<protein>
    <submittedName>
        <fullName evidence="1">Uncharacterized protein</fullName>
    </submittedName>
</protein>
<accession>A0A4C1UPA2</accession>
<sequence>MTRILCASLRDLVSEENALKSQCGFPSKSYSDLSGMRECVVEMQIQTRGNTKVILSITGPGGGYAVAGAGDVPRRTGFMSSKIVLMSSVNVMFNKTSVQLENYVKSSPLLEFRAFHKAQRGSAVAKSSCQ</sequence>
<evidence type="ECO:0000313" key="2">
    <source>
        <dbReference type="Proteomes" id="UP000299102"/>
    </source>
</evidence>
<proteinExistence type="predicted"/>
<dbReference type="Proteomes" id="UP000299102">
    <property type="component" value="Unassembled WGS sequence"/>
</dbReference>
<comment type="caution">
    <text evidence="1">The sequence shown here is derived from an EMBL/GenBank/DDBJ whole genome shotgun (WGS) entry which is preliminary data.</text>
</comment>
<evidence type="ECO:0000313" key="1">
    <source>
        <dbReference type="EMBL" id="GBP28303.1"/>
    </source>
</evidence>